<evidence type="ECO:0008006" key="6">
    <source>
        <dbReference type="Google" id="ProtNLM"/>
    </source>
</evidence>
<evidence type="ECO:0000256" key="3">
    <source>
        <dbReference type="ARBA" id="ARBA00022729"/>
    </source>
</evidence>
<sequence>MISFMRGEVRLKDIIQIENEGSESLIGYGLVIGLGGTGDRSTGMRGAVFTVQTISNMLERFGVTVPKKELRTRNVAAVMVTGRTPTYGRIGTSFDIVVSSLGDATSLEGGVLLMTPLISGDGNKWGMAQGPVSVGGYNIETEAGERLRKNHAQVGRIPGGAQLTKEIINQSMTVNQPLRLLLNTPDYTTATQISEKINGNYASKLAEPINAALIEVSYPDFVSSQGDISFFIAAIETLMVVTDIEARVVINERTGTVVAGGNVIISEVLISHGDLTIHTQMRPVISQPSALSEQGETVVEKVTKTTAEETESKTGVIPTTTSVNDLAA</sequence>
<dbReference type="PRINTS" id="PR01010">
    <property type="entry name" value="FLGPRINGFLGI"/>
</dbReference>
<feature type="compositionally biased region" description="Polar residues" evidence="4">
    <location>
        <begin position="317"/>
        <end position="328"/>
    </location>
</feature>
<dbReference type="GO" id="GO:0005198">
    <property type="term" value="F:structural molecule activity"/>
    <property type="evidence" value="ECO:0007669"/>
    <property type="project" value="InterPro"/>
</dbReference>
<evidence type="ECO:0000256" key="4">
    <source>
        <dbReference type="SAM" id="MobiDB-lite"/>
    </source>
</evidence>
<dbReference type="PANTHER" id="PTHR30381">
    <property type="entry name" value="FLAGELLAR P-RING PERIPLASMIC PROTEIN FLGI"/>
    <property type="match status" value="1"/>
</dbReference>
<dbReference type="GO" id="GO:0030288">
    <property type="term" value="C:outer membrane-bounded periplasmic space"/>
    <property type="evidence" value="ECO:0007669"/>
    <property type="project" value="InterPro"/>
</dbReference>
<feature type="non-terminal residue" evidence="5">
    <location>
        <position position="328"/>
    </location>
</feature>
<evidence type="ECO:0000313" key="5">
    <source>
        <dbReference type="EMBL" id="SVB51716.1"/>
    </source>
</evidence>
<reference evidence="5" key="1">
    <citation type="submission" date="2018-05" db="EMBL/GenBank/DDBJ databases">
        <authorList>
            <person name="Lanie J.A."/>
            <person name="Ng W.-L."/>
            <person name="Kazmierczak K.M."/>
            <person name="Andrzejewski T.M."/>
            <person name="Davidsen T.M."/>
            <person name="Wayne K.J."/>
            <person name="Tettelin H."/>
            <person name="Glass J.I."/>
            <person name="Rusch D."/>
            <person name="Podicherti R."/>
            <person name="Tsui H.-C.T."/>
            <person name="Winkler M.E."/>
        </authorList>
    </citation>
    <scope>NUCLEOTIDE SEQUENCE</scope>
</reference>
<dbReference type="GO" id="GO:0009428">
    <property type="term" value="C:bacterial-type flagellum basal body, distal rod, P ring"/>
    <property type="evidence" value="ECO:0007669"/>
    <property type="project" value="InterPro"/>
</dbReference>
<protein>
    <recommendedName>
        <fullName evidence="6">Flagellar basal body P-ring protein FlgI</fullName>
    </recommendedName>
</protein>
<dbReference type="Pfam" id="PF02119">
    <property type="entry name" value="FlgI"/>
    <property type="match status" value="1"/>
</dbReference>
<feature type="region of interest" description="Disordered" evidence="4">
    <location>
        <begin position="306"/>
        <end position="328"/>
    </location>
</feature>
<comment type="function">
    <text evidence="1">Assembles around the rod to form the L-ring and probably protects the motor/basal body from shearing forces during rotation.</text>
</comment>
<comment type="subcellular location">
    <subcellularLocation>
        <location evidence="2">Bacterial flagellum basal body</location>
    </subcellularLocation>
</comment>
<dbReference type="InterPro" id="IPR001782">
    <property type="entry name" value="Flag_FlgI"/>
</dbReference>
<evidence type="ECO:0000256" key="1">
    <source>
        <dbReference type="ARBA" id="ARBA00002591"/>
    </source>
</evidence>
<gene>
    <name evidence="5" type="ORF">METZ01_LOCUS204570</name>
</gene>
<organism evidence="5">
    <name type="scientific">marine metagenome</name>
    <dbReference type="NCBI Taxonomy" id="408172"/>
    <lineage>
        <taxon>unclassified sequences</taxon>
        <taxon>metagenomes</taxon>
        <taxon>ecological metagenomes</taxon>
    </lineage>
</organism>
<dbReference type="GO" id="GO:0071973">
    <property type="term" value="P:bacterial-type flagellum-dependent cell motility"/>
    <property type="evidence" value="ECO:0007669"/>
    <property type="project" value="InterPro"/>
</dbReference>
<evidence type="ECO:0000256" key="2">
    <source>
        <dbReference type="ARBA" id="ARBA00004117"/>
    </source>
</evidence>
<dbReference type="AlphaFoldDB" id="A0A382ELN6"/>
<dbReference type="HAMAP" id="MF_00416">
    <property type="entry name" value="FlgI"/>
    <property type="match status" value="1"/>
</dbReference>
<keyword evidence="3" id="KW-0732">Signal</keyword>
<name>A0A382ELN6_9ZZZZ</name>
<dbReference type="PANTHER" id="PTHR30381:SF0">
    <property type="entry name" value="FLAGELLAR P-RING PROTEIN"/>
    <property type="match status" value="1"/>
</dbReference>
<accession>A0A382ELN6</accession>
<dbReference type="EMBL" id="UINC01045222">
    <property type="protein sequence ID" value="SVB51716.1"/>
    <property type="molecule type" value="Genomic_DNA"/>
</dbReference>
<proteinExistence type="inferred from homology"/>